<keyword evidence="7" id="KW-1185">Reference proteome</keyword>
<accession>A0ABD3J5X9</accession>
<dbReference type="InterPro" id="IPR044974">
    <property type="entry name" value="Disease_R_plants"/>
</dbReference>
<evidence type="ECO:0000256" key="1">
    <source>
        <dbReference type="ARBA" id="ARBA00022737"/>
    </source>
</evidence>
<sequence length="816" mass="90808">MADPEVGTSLLNAERSIVASSPSELPQARKMKDESHIVGRDDFVNKLVSQLIDKKGDHANMRVISVIGEEAIGKTALARSVYNRADVKNHFDCCAWVRVGPKPNLVHLMADLLKQLRLPGLRDVDRKDEEKLSEEVLRVLIRCRYLIVLDDLSDLHLMDKLIIKVLADSSNGSRVIVTTCNPDIPSSIDPWYFKPLTLSPLDRGQSEKLLEKCHPAFHAVDPPEELLRLKERILSKSGGSPPKILLLGGLLSATTSDRCTELANLLTNGLPDGPTLQDVVRLSVDDLPKGLKQCAFYLTLFPKESEIPTRRLFRLWSAENLVSSASNGAEKFFEILVSRNMVHVARQKWDGSAQSCSLPGPLHEALYQMAQNERFLKICDRSIHDEGKFDAPRIAIHWGISGGGEAKAQINVPEAGRERSETNAQAAHVEITPTDPHRRLSANDSSTLCGIQQLRSYVSFNTMKPGTRAREIAALLQPLVPKMDSSLLRVLDLEGVYKPSLPEELGNILPNLKYLGLRWTLLERLPKSVGLLSRLETLDLKYTNISDLPDSIQEAENLRHLYMTEVNLDSKKSLNCNIQTIWGLCVGAGSDMLEELGKLTGLRKLALTWMGSAVPEATKHILNLEMLQYLRLRSKDLVTWPSYGYELSDMRGLLSLSNLYLLGPLGMQGLSESHIPPNLKVLTLSGSRLDNDPMGVLGKLKCLTTLRLFAKPYDGKTLSVLEGTFPSLRVLKLWELVELTKWTIQANAMQCLVDLEIKDCEKLKKIDGLQQIKTLEVITLVSVLDELARSVIDKQPNGPIIAKVLVTDFDTRASNK</sequence>
<evidence type="ECO:0000313" key="7">
    <source>
        <dbReference type="Proteomes" id="UP001634007"/>
    </source>
</evidence>
<evidence type="ECO:0000256" key="2">
    <source>
        <dbReference type="ARBA" id="ARBA00022821"/>
    </source>
</evidence>
<evidence type="ECO:0000259" key="5">
    <source>
        <dbReference type="Pfam" id="PF23598"/>
    </source>
</evidence>
<feature type="domain" description="Disease resistance protein winged helix" evidence="4">
    <location>
        <begin position="300"/>
        <end position="360"/>
    </location>
</feature>
<feature type="domain" description="Disease resistance R13L4/SHOC-2-like LRR" evidence="5">
    <location>
        <begin position="486"/>
        <end position="780"/>
    </location>
</feature>
<dbReference type="SUPFAM" id="SSF52540">
    <property type="entry name" value="P-loop containing nucleoside triphosphate hydrolases"/>
    <property type="match status" value="1"/>
</dbReference>
<comment type="caution">
    <text evidence="6">The sequence shown here is derived from an EMBL/GenBank/DDBJ whole genome shotgun (WGS) entry which is preliminary data.</text>
</comment>
<keyword evidence="2" id="KW-0611">Plant defense</keyword>
<dbReference type="InterPro" id="IPR002182">
    <property type="entry name" value="NB-ARC"/>
</dbReference>
<dbReference type="PANTHER" id="PTHR23155">
    <property type="entry name" value="DISEASE RESISTANCE PROTEIN RP"/>
    <property type="match status" value="1"/>
</dbReference>
<dbReference type="Pfam" id="PF23598">
    <property type="entry name" value="LRR_14"/>
    <property type="match status" value="1"/>
</dbReference>
<dbReference type="InterPro" id="IPR058922">
    <property type="entry name" value="WHD_DRP"/>
</dbReference>
<evidence type="ECO:0000313" key="6">
    <source>
        <dbReference type="EMBL" id="KAL3720758.1"/>
    </source>
</evidence>
<dbReference type="PANTHER" id="PTHR23155:SF955">
    <property type="entry name" value="AAA+ ATPASE DOMAIN-CONTAINING PROTEIN"/>
    <property type="match status" value="1"/>
</dbReference>
<dbReference type="Pfam" id="PF23559">
    <property type="entry name" value="WHD_DRP"/>
    <property type="match status" value="1"/>
</dbReference>
<gene>
    <name evidence="6" type="ORF">ACJRO7_005549</name>
</gene>
<evidence type="ECO:0008006" key="8">
    <source>
        <dbReference type="Google" id="ProtNLM"/>
    </source>
</evidence>
<proteinExistence type="predicted"/>
<dbReference type="Gene3D" id="1.10.10.10">
    <property type="entry name" value="Winged helix-like DNA-binding domain superfamily/Winged helix DNA-binding domain"/>
    <property type="match status" value="1"/>
</dbReference>
<evidence type="ECO:0000259" key="3">
    <source>
        <dbReference type="Pfam" id="PF00931"/>
    </source>
</evidence>
<feature type="domain" description="NB-ARC" evidence="3">
    <location>
        <begin position="43"/>
        <end position="211"/>
    </location>
</feature>
<dbReference type="InterPro" id="IPR055414">
    <property type="entry name" value="LRR_R13L4/SHOC2-like"/>
</dbReference>
<protein>
    <recommendedName>
        <fullName evidence="8">NB-ARC domain-containing protein</fullName>
    </recommendedName>
</protein>
<dbReference type="PRINTS" id="PR00364">
    <property type="entry name" value="DISEASERSIST"/>
</dbReference>
<evidence type="ECO:0000259" key="4">
    <source>
        <dbReference type="Pfam" id="PF23559"/>
    </source>
</evidence>
<name>A0ABD3J5X9_EUCGL</name>
<dbReference type="InterPro" id="IPR036388">
    <property type="entry name" value="WH-like_DNA-bd_sf"/>
</dbReference>
<dbReference type="GO" id="GO:0051707">
    <property type="term" value="P:response to other organism"/>
    <property type="evidence" value="ECO:0007669"/>
    <property type="project" value="UniProtKB-ARBA"/>
</dbReference>
<dbReference type="EMBL" id="JBJKBG010000010">
    <property type="protein sequence ID" value="KAL3720758.1"/>
    <property type="molecule type" value="Genomic_DNA"/>
</dbReference>
<reference evidence="6 7" key="1">
    <citation type="submission" date="2024-11" db="EMBL/GenBank/DDBJ databases">
        <title>Chromosome-level genome assembly of Eucalyptus globulus Labill. provides insights into its genome evolution.</title>
        <authorList>
            <person name="Li X."/>
        </authorList>
    </citation>
    <scope>NUCLEOTIDE SEQUENCE [LARGE SCALE GENOMIC DNA]</scope>
    <source>
        <strain evidence="6">CL2024</strain>
        <tissue evidence="6">Fresh tender leaves</tissue>
    </source>
</reference>
<keyword evidence="1" id="KW-0677">Repeat</keyword>
<dbReference type="AlphaFoldDB" id="A0ABD3J5X9"/>
<organism evidence="6 7">
    <name type="scientific">Eucalyptus globulus</name>
    <name type="common">Tasmanian blue gum</name>
    <dbReference type="NCBI Taxonomy" id="34317"/>
    <lineage>
        <taxon>Eukaryota</taxon>
        <taxon>Viridiplantae</taxon>
        <taxon>Streptophyta</taxon>
        <taxon>Embryophyta</taxon>
        <taxon>Tracheophyta</taxon>
        <taxon>Spermatophyta</taxon>
        <taxon>Magnoliopsida</taxon>
        <taxon>eudicotyledons</taxon>
        <taxon>Gunneridae</taxon>
        <taxon>Pentapetalae</taxon>
        <taxon>rosids</taxon>
        <taxon>malvids</taxon>
        <taxon>Myrtales</taxon>
        <taxon>Myrtaceae</taxon>
        <taxon>Myrtoideae</taxon>
        <taxon>Eucalypteae</taxon>
        <taxon>Eucalyptus</taxon>
    </lineage>
</organism>
<dbReference type="SUPFAM" id="SSF52058">
    <property type="entry name" value="L domain-like"/>
    <property type="match status" value="1"/>
</dbReference>
<dbReference type="GO" id="GO:0006952">
    <property type="term" value="P:defense response"/>
    <property type="evidence" value="ECO:0007669"/>
    <property type="project" value="UniProtKB-KW"/>
</dbReference>
<dbReference type="Pfam" id="PF00931">
    <property type="entry name" value="NB-ARC"/>
    <property type="match status" value="1"/>
</dbReference>
<dbReference type="Proteomes" id="UP001634007">
    <property type="component" value="Unassembled WGS sequence"/>
</dbReference>
<dbReference type="InterPro" id="IPR027417">
    <property type="entry name" value="P-loop_NTPase"/>
</dbReference>
<dbReference type="InterPro" id="IPR032675">
    <property type="entry name" value="LRR_dom_sf"/>
</dbReference>
<dbReference type="Gene3D" id="3.80.10.10">
    <property type="entry name" value="Ribonuclease Inhibitor"/>
    <property type="match status" value="2"/>
</dbReference>
<dbReference type="Gene3D" id="3.40.50.300">
    <property type="entry name" value="P-loop containing nucleotide triphosphate hydrolases"/>
    <property type="match status" value="1"/>
</dbReference>